<dbReference type="GO" id="GO:0016740">
    <property type="term" value="F:transferase activity"/>
    <property type="evidence" value="ECO:0007669"/>
    <property type="project" value="UniProtKB-KW"/>
</dbReference>
<gene>
    <name evidence="3" type="ORF">SAMN06265795_12419</name>
</gene>
<keyword evidence="4" id="KW-1185">Reference proteome</keyword>
<organism evidence="3 4">
    <name type="scientific">Noviherbaspirillum humi</name>
    <dbReference type="NCBI Taxonomy" id="1688639"/>
    <lineage>
        <taxon>Bacteria</taxon>
        <taxon>Pseudomonadati</taxon>
        <taxon>Pseudomonadota</taxon>
        <taxon>Betaproteobacteria</taxon>
        <taxon>Burkholderiales</taxon>
        <taxon>Oxalobacteraceae</taxon>
        <taxon>Noviherbaspirillum</taxon>
    </lineage>
</organism>
<dbReference type="PROSITE" id="PS00571">
    <property type="entry name" value="AMIDASES"/>
    <property type="match status" value="1"/>
</dbReference>
<accession>A0A239LN65</accession>
<evidence type="ECO:0000313" key="4">
    <source>
        <dbReference type="Proteomes" id="UP000198284"/>
    </source>
</evidence>
<dbReference type="Pfam" id="PF01425">
    <property type="entry name" value="Amidase"/>
    <property type="match status" value="1"/>
</dbReference>
<comment type="similarity">
    <text evidence="1">Belongs to the amidase family.</text>
</comment>
<reference evidence="3 4" key="1">
    <citation type="submission" date="2017-06" db="EMBL/GenBank/DDBJ databases">
        <authorList>
            <person name="Kim H.J."/>
            <person name="Triplett B.A."/>
        </authorList>
    </citation>
    <scope>NUCLEOTIDE SEQUENCE [LARGE SCALE GENOMIC DNA]</scope>
    <source>
        <strain evidence="3 4">U15</strain>
    </source>
</reference>
<evidence type="ECO:0000256" key="1">
    <source>
        <dbReference type="ARBA" id="ARBA00009199"/>
    </source>
</evidence>
<dbReference type="Gene3D" id="3.90.1300.10">
    <property type="entry name" value="Amidase signature (AS) domain"/>
    <property type="match status" value="1"/>
</dbReference>
<dbReference type="InterPro" id="IPR023631">
    <property type="entry name" value="Amidase_dom"/>
</dbReference>
<dbReference type="InterPro" id="IPR036928">
    <property type="entry name" value="AS_sf"/>
</dbReference>
<dbReference type="PANTHER" id="PTHR11895">
    <property type="entry name" value="TRANSAMIDASE"/>
    <property type="match status" value="1"/>
</dbReference>
<dbReference type="Proteomes" id="UP000198284">
    <property type="component" value="Unassembled WGS sequence"/>
</dbReference>
<dbReference type="RefSeq" id="WP_089401518.1">
    <property type="nucleotide sequence ID" value="NZ_FZOT01000024.1"/>
</dbReference>
<evidence type="ECO:0000259" key="2">
    <source>
        <dbReference type="Pfam" id="PF01425"/>
    </source>
</evidence>
<proteinExistence type="inferred from homology"/>
<dbReference type="OrthoDB" id="112488at2"/>
<protein>
    <submittedName>
        <fullName evidence="3">Aspartyl-tRNA(Asn)/glutamyl-tRNA(Gln) amidotransferase subunit A</fullName>
    </submittedName>
</protein>
<dbReference type="InterPro" id="IPR020556">
    <property type="entry name" value="Amidase_CS"/>
</dbReference>
<name>A0A239LN65_9BURK</name>
<dbReference type="AlphaFoldDB" id="A0A239LN65"/>
<sequence>MESLEDVLAGYAEWLGHGYGSRARAWSARLQINRPEIEAFRALPTPALPAYAAAPARLEAPHGAGPQGGEAVAGGLDAATAWQRARSHPDWHIFTRIADTPPQAAPGFLAGMPIAIKDLMAVRGYPLSCGSGLPGRMQEQDAEVVARIRRHGGAIVGIANLHELAYGITSDNPHFGRVRNPVAPDRMAGGSSGGSAAAIAAGMASAAIGTDTAGSIRIPAACCGIVGFKPNYDALPRSGVADLAPTLDHVGPMADSVETCAALFAAMLDMPGVPSWRRGDLSGLRIARLGGYFEHPLDPAVRQAVDAAWQAAAGEGAQCSVRDLDGCEMAPAVQFHTICAEATDANWERLRQAPETLGEDVRVRLEIGLFLPGHLYVKAQRLRRQLADRMNAILQDADILLCATLRAPAPAAGAATVTIDGTTYPMHTATTQLTLPFNLTGLPALALPWSRTAEGVPVSIQVVGRSGADWQVLAAAHRLQQLAPWRPGADAANGRKPNAHG</sequence>
<dbReference type="EMBL" id="FZOT01000024">
    <property type="protein sequence ID" value="SNT31034.1"/>
    <property type="molecule type" value="Genomic_DNA"/>
</dbReference>
<dbReference type="SUPFAM" id="SSF75304">
    <property type="entry name" value="Amidase signature (AS) enzymes"/>
    <property type="match status" value="1"/>
</dbReference>
<dbReference type="PANTHER" id="PTHR11895:SF7">
    <property type="entry name" value="GLUTAMYL-TRNA(GLN) AMIDOTRANSFERASE SUBUNIT A, MITOCHONDRIAL"/>
    <property type="match status" value="1"/>
</dbReference>
<evidence type="ECO:0000313" key="3">
    <source>
        <dbReference type="EMBL" id="SNT31034.1"/>
    </source>
</evidence>
<keyword evidence="3" id="KW-0808">Transferase</keyword>
<dbReference type="InterPro" id="IPR000120">
    <property type="entry name" value="Amidase"/>
</dbReference>
<feature type="domain" description="Amidase" evidence="2">
    <location>
        <begin position="103"/>
        <end position="473"/>
    </location>
</feature>